<dbReference type="GO" id="GO:0005524">
    <property type="term" value="F:ATP binding"/>
    <property type="evidence" value="ECO:0007669"/>
    <property type="project" value="UniProtKB-KW"/>
</dbReference>
<keyword evidence="6" id="KW-0808">Transferase</keyword>
<dbReference type="InterPro" id="IPR003660">
    <property type="entry name" value="HAMP_dom"/>
</dbReference>
<dbReference type="InterPro" id="IPR036097">
    <property type="entry name" value="HisK_dim/P_sf"/>
</dbReference>
<evidence type="ECO:0000313" key="18">
    <source>
        <dbReference type="Proteomes" id="UP000479293"/>
    </source>
</evidence>
<dbReference type="CDD" id="cd06225">
    <property type="entry name" value="HAMP"/>
    <property type="match status" value="1"/>
</dbReference>
<gene>
    <name evidence="17" type="ORF">GBK04_09470</name>
</gene>
<keyword evidence="18" id="KW-1185">Reference proteome</keyword>
<keyword evidence="11 14" id="KW-1133">Transmembrane helix</keyword>
<feature type="transmembrane region" description="Helical" evidence="14">
    <location>
        <begin position="120"/>
        <end position="140"/>
    </location>
</feature>
<dbReference type="Pfam" id="PF00512">
    <property type="entry name" value="HisKA"/>
    <property type="match status" value="1"/>
</dbReference>
<evidence type="ECO:0000259" key="16">
    <source>
        <dbReference type="PROSITE" id="PS50885"/>
    </source>
</evidence>
<dbReference type="Gene3D" id="3.30.565.10">
    <property type="entry name" value="Histidine kinase-like ATPase, C-terminal domain"/>
    <property type="match status" value="1"/>
</dbReference>
<keyword evidence="9" id="KW-0418">Kinase</keyword>
<dbReference type="EC" id="2.7.13.3" evidence="3"/>
<evidence type="ECO:0000256" key="14">
    <source>
        <dbReference type="SAM" id="Phobius"/>
    </source>
</evidence>
<evidence type="ECO:0000256" key="13">
    <source>
        <dbReference type="ARBA" id="ARBA00023136"/>
    </source>
</evidence>
<evidence type="ECO:0000256" key="8">
    <source>
        <dbReference type="ARBA" id="ARBA00022741"/>
    </source>
</evidence>
<keyword evidence="13 14" id="KW-0472">Membrane</keyword>
<dbReference type="SMART" id="SM00304">
    <property type="entry name" value="HAMP"/>
    <property type="match status" value="1"/>
</dbReference>
<dbReference type="FunFam" id="1.10.287.130:FF:000001">
    <property type="entry name" value="Two-component sensor histidine kinase"/>
    <property type="match status" value="1"/>
</dbReference>
<dbReference type="InterPro" id="IPR050398">
    <property type="entry name" value="HssS/ArlS-like"/>
</dbReference>
<dbReference type="GO" id="GO:0005886">
    <property type="term" value="C:plasma membrane"/>
    <property type="evidence" value="ECO:0007669"/>
    <property type="project" value="UniProtKB-SubCell"/>
</dbReference>
<feature type="transmembrane region" description="Helical" evidence="14">
    <location>
        <begin position="152"/>
        <end position="174"/>
    </location>
</feature>
<comment type="catalytic activity">
    <reaction evidence="1">
        <text>ATP + protein L-histidine = ADP + protein N-phospho-L-histidine.</text>
        <dbReference type="EC" id="2.7.13.3"/>
    </reaction>
</comment>
<evidence type="ECO:0000259" key="15">
    <source>
        <dbReference type="PROSITE" id="PS50109"/>
    </source>
</evidence>
<evidence type="ECO:0000256" key="7">
    <source>
        <dbReference type="ARBA" id="ARBA00022692"/>
    </source>
</evidence>
<feature type="domain" description="Histidine kinase" evidence="15">
    <location>
        <begin position="237"/>
        <end position="454"/>
    </location>
</feature>
<dbReference type="InterPro" id="IPR004358">
    <property type="entry name" value="Sig_transdc_His_kin-like_C"/>
</dbReference>
<dbReference type="AlphaFoldDB" id="A0A7C9FCG4"/>
<evidence type="ECO:0000256" key="5">
    <source>
        <dbReference type="ARBA" id="ARBA00022553"/>
    </source>
</evidence>
<evidence type="ECO:0000256" key="9">
    <source>
        <dbReference type="ARBA" id="ARBA00022777"/>
    </source>
</evidence>
<evidence type="ECO:0000256" key="11">
    <source>
        <dbReference type="ARBA" id="ARBA00022989"/>
    </source>
</evidence>
<dbReference type="SUPFAM" id="SSF158472">
    <property type="entry name" value="HAMP domain-like"/>
    <property type="match status" value="1"/>
</dbReference>
<sequence length="457" mass="51528">MKIKAKIILLVSGISLLSAILYSSFIYYASANYSYEDFYKRLEIRAITTAKIQLESSQDINAIREVKQEYLEKLPQEQLYILRVPSADSLRTEASRIGVPVSFITDIVNQKAATFQQRSIFYSGILYTAGTKAYIVIVSAENYYYTHHIPHLRNLLISLLVLAVVFILTVSFWFSKKLIAPLQNITTRMENISSENMQMRLPVPQNDDELSTLTHTFNGMLDRLEAAFESQKNFVSNASHELNTPLTSIIGEADVVLSKPRTPEEYQEALTTILEEAEKLNKKTKALLFLAQTGYNGKVVKFDKVRIDQLVLDVKETVDKIYPANKVVLDFSLLPENSENLLIKGNEQLLHLAISNVIMNACKYSSNDTVRVSLGASAQQIILVVKDKGIGIPENEIKYIYDPYFRASNTNPFEGYGIGLPITRNVVKMHQGEMNVSSVLNQGVTVEIKLPIGPYRH</sequence>
<protein>
    <recommendedName>
        <fullName evidence="3">histidine kinase</fullName>
        <ecNumber evidence="3">2.7.13.3</ecNumber>
    </recommendedName>
</protein>
<dbReference type="SMART" id="SM00387">
    <property type="entry name" value="HATPase_c"/>
    <property type="match status" value="1"/>
</dbReference>
<feature type="transmembrane region" description="Helical" evidence="14">
    <location>
        <begin position="7"/>
        <end position="29"/>
    </location>
</feature>
<keyword evidence="12" id="KW-0902">Two-component regulatory system</keyword>
<organism evidence="17 18">
    <name type="scientific">Salmonirosea aquatica</name>
    <dbReference type="NCBI Taxonomy" id="2654236"/>
    <lineage>
        <taxon>Bacteria</taxon>
        <taxon>Pseudomonadati</taxon>
        <taxon>Bacteroidota</taxon>
        <taxon>Cytophagia</taxon>
        <taxon>Cytophagales</taxon>
        <taxon>Spirosomataceae</taxon>
        <taxon>Salmonirosea</taxon>
    </lineage>
</organism>
<dbReference type="InterPro" id="IPR003661">
    <property type="entry name" value="HisK_dim/P_dom"/>
</dbReference>
<evidence type="ECO:0000256" key="4">
    <source>
        <dbReference type="ARBA" id="ARBA00022475"/>
    </source>
</evidence>
<feature type="domain" description="HAMP" evidence="16">
    <location>
        <begin position="176"/>
        <end position="229"/>
    </location>
</feature>
<keyword evidence="8" id="KW-0547">Nucleotide-binding</keyword>
<dbReference type="PROSITE" id="PS50885">
    <property type="entry name" value="HAMP"/>
    <property type="match status" value="1"/>
</dbReference>
<dbReference type="PROSITE" id="PS50109">
    <property type="entry name" value="HIS_KIN"/>
    <property type="match status" value="1"/>
</dbReference>
<keyword evidence="7 14" id="KW-0812">Transmembrane</keyword>
<dbReference type="InterPro" id="IPR003594">
    <property type="entry name" value="HATPase_dom"/>
</dbReference>
<dbReference type="Gene3D" id="6.10.340.10">
    <property type="match status" value="1"/>
</dbReference>
<evidence type="ECO:0000256" key="10">
    <source>
        <dbReference type="ARBA" id="ARBA00022840"/>
    </source>
</evidence>
<evidence type="ECO:0000256" key="2">
    <source>
        <dbReference type="ARBA" id="ARBA00004651"/>
    </source>
</evidence>
<evidence type="ECO:0000256" key="12">
    <source>
        <dbReference type="ARBA" id="ARBA00023012"/>
    </source>
</evidence>
<reference evidence="17 18" key="1">
    <citation type="submission" date="2019-10" db="EMBL/GenBank/DDBJ databases">
        <title>Draft Genome Sequence of Cytophagaceae sp. SJW1-29.</title>
        <authorList>
            <person name="Choi A."/>
        </authorList>
    </citation>
    <scope>NUCLEOTIDE SEQUENCE [LARGE SCALE GENOMIC DNA]</scope>
    <source>
        <strain evidence="17 18">SJW1-29</strain>
    </source>
</reference>
<evidence type="ECO:0000256" key="1">
    <source>
        <dbReference type="ARBA" id="ARBA00000085"/>
    </source>
</evidence>
<name>A0A7C9FCG4_9BACT</name>
<comment type="caution">
    <text evidence="17">The sequence shown here is derived from an EMBL/GenBank/DDBJ whole genome shotgun (WGS) entry which is preliminary data.</text>
</comment>
<keyword evidence="4" id="KW-1003">Cell membrane</keyword>
<dbReference type="CDD" id="cd00082">
    <property type="entry name" value="HisKA"/>
    <property type="match status" value="1"/>
</dbReference>
<dbReference type="EMBL" id="WHLY01000002">
    <property type="protein sequence ID" value="MPR33590.1"/>
    <property type="molecule type" value="Genomic_DNA"/>
</dbReference>
<accession>A0A7C9FCG4</accession>
<dbReference type="Pfam" id="PF00672">
    <property type="entry name" value="HAMP"/>
    <property type="match status" value="1"/>
</dbReference>
<dbReference type="PANTHER" id="PTHR45528">
    <property type="entry name" value="SENSOR HISTIDINE KINASE CPXA"/>
    <property type="match status" value="1"/>
</dbReference>
<dbReference type="SUPFAM" id="SSF55874">
    <property type="entry name" value="ATPase domain of HSP90 chaperone/DNA topoisomerase II/histidine kinase"/>
    <property type="match status" value="1"/>
</dbReference>
<dbReference type="PRINTS" id="PR00344">
    <property type="entry name" value="BCTRLSENSOR"/>
</dbReference>
<dbReference type="SMART" id="SM00388">
    <property type="entry name" value="HisKA"/>
    <property type="match status" value="1"/>
</dbReference>
<dbReference type="RefSeq" id="WP_152758965.1">
    <property type="nucleotide sequence ID" value="NZ_WHLY01000002.1"/>
</dbReference>
<comment type="subcellular location">
    <subcellularLocation>
        <location evidence="2">Cell membrane</location>
        <topology evidence="2">Multi-pass membrane protein</topology>
    </subcellularLocation>
</comment>
<evidence type="ECO:0000256" key="3">
    <source>
        <dbReference type="ARBA" id="ARBA00012438"/>
    </source>
</evidence>
<dbReference type="Pfam" id="PF02518">
    <property type="entry name" value="HATPase_c"/>
    <property type="match status" value="1"/>
</dbReference>
<evidence type="ECO:0000313" key="17">
    <source>
        <dbReference type="EMBL" id="MPR33590.1"/>
    </source>
</evidence>
<keyword evidence="5" id="KW-0597">Phosphoprotein</keyword>
<dbReference type="GO" id="GO:0000155">
    <property type="term" value="F:phosphorelay sensor kinase activity"/>
    <property type="evidence" value="ECO:0007669"/>
    <property type="project" value="InterPro"/>
</dbReference>
<proteinExistence type="predicted"/>
<dbReference type="SUPFAM" id="SSF47384">
    <property type="entry name" value="Homodimeric domain of signal transducing histidine kinase"/>
    <property type="match status" value="1"/>
</dbReference>
<dbReference type="PANTHER" id="PTHR45528:SF1">
    <property type="entry name" value="SENSOR HISTIDINE KINASE CPXA"/>
    <property type="match status" value="1"/>
</dbReference>
<evidence type="ECO:0000256" key="6">
    <source>
        <dbReference type="ARBA" id="ARBA00022679"/>
    </source>
</evidence>
<keyword evidence="10" id="KW-0067">ATP-binding</keyword>
<dbReference type="Proteomes" id="UP000479293">
    <property type="component" value="Unassembled WGS sequence"/>
</dbReference>
<dbReference type="InterPro" id="IPR005467">
    <property type="entry name" value="His_kinase_dom"/>
</dbReference>
<dbReference type="Gene3D" id="1.10.287.130">
    <property type="match status" value="1"/>
</dbReference>
<dbReference type="InterPro" id="IPR036890">
    <property type="entry name" value="HATPase_C_sf"/>
</dbReference>